<comment type="caution">
    <text evidence="4">The sequence shown here is derived from an EMBL/GenBank/DDBJ whole genome shotgun (WGS) entry which is preliminary data.</text>
</comment>
<sequence>MAGKDSELECANFLRVLQPFNQTHLYVCGTGAFNPRCAFIATSIFHQAEYQTLSYAQTECGKGKCPYDPFQKTASAVVDGELYAGITSDFMSRDSAFFRSLGRRHVLRTEQYDSTWLQDAQFVRVAPLSETDNPEDDKVYVFFTERAQEAEGAAGKVLYSRVARVCKNDIGGQRSLVNKWSTFQKARMVCSVPGPDGLQTHFDQLRHVQTAMNNQVCRENHQG</sequence>
<dbReference type="Gene3D" id="2.130.10.10">
    <property type="entry name" value="YVTN repeat-like/Quinoprotein amine dehydrogenase"/>
    <property type="match status" value="1"/>
</dbReference>
<evidence type="ECO:0000313" key="4">
    <source>
        <dbReference type="EMBL" id="MED6277927.1"/>
    </source>
</evidence>
<dbReference type="PROSITE" id="PS51004">
    <property type="entry name" value="SEMA"/>
    <property type="match status" value="1"/>
</dbReference>
<evidence type="ECO:0000256" key="2">
    <source>
        <dbReference type="PROSITE-ProRule" id="PRU00352"/>
    </source>
</evidence>
<dbReference type="Proteomes" id="UP001352852">
    <property type="component" value="Unassembled WGS sequence"/>
</dbReference>
<accession>A0ABU7DSK5</accession>
<feature type="domain" description="Sema" evidence="3">
    <location>
        <begin position="1"/>
        <end position="223"/>
    </location>
</feature>
<name>A0ABU7DSK5_9TELE</name>
<dbReference type="PANTHER" id="PTHR11036:SF21">
    <property type="entry name" value="SEMA DOMAIN, IMMUNOGLOBULIN DOMAIN (IG), SHORT BASIC DOMAIN, SECRETED, (SEMAPHORIN) 3H ISOFORM 2 PRECURSOR"/>
    <property type="match status" value="1"/>
</dbReference>
<dbReference type="SUPFAM" id="SSF101912">
    <property type="entry name" value="Sema domain"/>
    <property type="match status" value="1"/>
</dbReference>
<evidence type="ECO:0000256" key="1">
    <source>
        <dbReference type="ARBA" id="ARBA00023180"/>
    </source>
</evidence>
<keyword evidence="1" id="KW-0325">Glycoprotein</keyword>
<protein>
    <recommendedName>
        <fullName evidence="3">Sema domain-containing protein</fullName>
    </recommendedName>
</protein>
<comment type="caution">
    <text evidence="2">Lacks conserved residue(s) required for the propagation of feature annotation.</text>
</comment>
<dbReference type="SMART" id="SM00630">
    <property type="entry name" value="Sema"/>
    <property type="match status" value="1"/>
</dbReference>
<dbReference type="InterPro" id="IPR015943">
    <property type="entry name" value="WD40/YVTN_repeat-like_dom_sf"/>
</dbReference>
<gene>
    <name evidence="4" type="ORF">CHARACLAT_018514</name>
</gene>
<keyword evidence="5" id="KW-1185">Reference proteome</keyword>
<dbReference type="InterPro" id="IPR027231">
    <property type="entry name" value="Semaphorin"/>
</dbReference>
<evidence type="ECO:0000259" key="3">
    <source>
        <dbReference type="PROSITE" id="PS51004"/>
    </source>
</evidence>
<proteinExistence type="predicted"/>
<dbReference type="PANTHER" id="PTHR11036">
    <property type="entry name" value="SEMAPHORIN"/>
    <property type="match status" value="1"/>
</dbReference>
<dbReference type="InterPro" id="IPR036352">
    <property type="entry name" value="Semap_dom_sf"/>
</dbReference>
<evidence type="ECO:0000313" key="5">
    <source>
        <dbReference type="Proteomes" id="UP001352852"/>
    </source>
</evidence>
<organism evidence="4 5">
    <name type="scientific">Characodon lateralis</name>
    <dbReference type="NCBI Taxonomy" id="208331"/>
    <lineage>
        <taxon>Eukaryota</taxon>
        <taxon>Metazoa</taxon>
        <taxon>Chordata</taxon>
        <taxon>Craniata</taxon>
        <taxon>Vertebrata</taxon>
        <taxon>Euteleostomi</taxon>
        <taxon>Actinopterygii</taxon>
        <taxon>Neopterygii</taxon>
        <taxon>Teleostei</taxon>
        <taxon>Neoteleostei</taxon>
        <taxon>Acanthomorphata</taxon>
        <taxon>Ovalentaria</taxon>
        <taxon>Atherinomorphae</taxon>
        <taxon>Cyprinodontiformes</taxon>
        <taxon>Goodeidae</taxon>
        <taxon>Characodon</taxon>
    </lineage>
</organism>
<dbReference type="InterPro" id="IPR001627">
    <property type="entry name" value="Semap_dom"/>
</dbReference>
<dbReference type="EMBL" id="JAHUTJ010034411">
    <property type="protein sequence ID" value="MED6277927.1"/>
    <property type="molecule type" value="Genomic_DNA"/>
</dbReference>
<reference evidence="4 5" key="1">
    <citation type="submission" date="2021-06" db="EMBL/GenBank/DDBJ databases">
        <authorList>
            <person name="Palmer J.M."/>
        </authorList>
    </citation>
    <scope>NUCLEOTIDE SEQUENCE [LARGE SCALE GENOMIC DNA]</scope>
    <source>
        <strain evidence="4 5">CL_MEX2019</strain>
        <tissue evidence="4">Muscle</tissue>
    </source>
</reference>